<comment type="caution">
    <text evidence="14">The sequence shown here is derived from an EMBL/GenBank/DDBJ whole genome shotgun (WGS) entry which is preliminary data.</text>
</comment>
<name>A0A2R5GNT5_9STRA</name>
<dbReference type="Proteomes" id="UP000241890">
    <property type="component" value="Unassembled WGS sequence"/>
</dbReference>
<gene>
    <name evidence="14" type="ORF">FCC1311_087642</name>
</gene>
<keyword evidence="8" id="KW-0804">Transcription</keyword>
<evidence type="ECO:0000256" key="9">
    <source>
        <dbReference type="ARBA" id="ARBA00023242"/>
    </source>
</evidence>
<dbReference type="PROSITE" id="PS51293">
    <property type="entry name" value="SANT"/>
    <property type="match status" value="1"/>
</dbReference>
<evidence type="ECO:0000256" key="2">
    <source>
        <dbReference type="ARBA" id="ARBA00022723"/>
    </source>
</evidence>
<feature type="region of interest" description="Disordered" evidence="10">
    <location>
        <begin position="119"/>
        <end position="152"/>
    </location>
</feature>
<dbReference type="Pfam" id="PF13424">
    <property type="entry name" value="TPR_12"/>
    <property type="match status" value="1"/>
</dbReference>
<dbReference type="NCBIfam" id="TIGR01557">
    <property type="entry name" value="myb_SHAQKYF"/>
    <property type="match status" value="1"/>
</dbReference>
<dbReference type="SUPFAM" id="SSF48452">
    <property type="entry name" value="TPR-like"/>
    <property type="match status" value="1"/>
</dbReference>
<dbReference type="InterPro" id="IPR017884">
    <property type="entry name" value="SANT_dom"/>
</dbReference>
<keyword evidence="5" id="KW-0805">Transcription regulation</keyword>
<dbReference type="InterPro" id="IPR017930">
    <property type="entry name" value="Myb_dom"/>
</dbReference>
<dbReference type="InterPro" id="IPR011990">
    <property type="entry name" value="TPR-like_helical_dom_sf"/>
</dbReference>
<feature type="domain" description="SANT" evidence="12">
    <location>
        <begin position="263"/>
        <end position="310"/>
    </location>
</feature>
<dbReference type="PANTHER" id="PTHR44042:SF67">
    <property type="entry name" value="MYB-LIKE PROTEIN I"/>
    <property type="match status" value="1"/>
</dbReference>
<evidence type="ECO:0000259" key="13">
    <source>
        <dbReference type="PROSITE" id="PS51294"/>
    </source>
</evidence>
<evidence type="ECO:0000256" key="7">
    <source>
        <dbReference type="ARBA" id="ARBA00023125"/>
    </source>
</evidence>
<dbReference type="EMBL" id="BEYU01000124">
    <property type="protein sequence ID" value="GBG32540.1"/>
    <property type="molecule type" value="Genomic_DNA"/>
</dbReference>
<feature type="region of interest" description="Disordered" evidence="10">
    <location>
        <begin position="167"/>
        <end position="195"/>
    </location>
</feature>
<dbReference type="Pfam" id="PF00249">
    <property type="entry name" value="Myb_DNA-binding"/>
    <property type="match status" value="1"/>
</dbReference>
<evidence type="ECO:0000313" key="15">
    <source>
        <dbReference type="Proteomes" id="UP000241890"/>
    </source>
</evidence>
<dbReference type="Gene3D" id="1.25.40.10">
    <property type="entry name" value="Tetratricopeptide repeat domain"/>
    <property type="match status" value="1"/>
</dbReference>
<dbReference type="GO" id="GO:0006508">
    <property type="term" value="P:proteolysis"/>
    <property type="evidence" value="ECO:0007669"/>
    <property type="project" value="UniProtKB-KW"/>
</dbReference>
<dbReference type="AlphaFoldDB" id="A0A2R5GNT5"/>
<feature type="compositionally biased region" description="Polar residues" evidence="10">
    <location>
        <begin position="131"/>
        <end position="149"/>
    </location>
</feature>
<feature type="domain" description="HTH myb-type" evidence="13">
    <location>
        <begin position="256"/>
        <end position="310"/>
    </location>
</feature>
<evidence type="ECO:0000256" key="6">
    <source>
        <dbReference type="ARBA" id="ARBA00023049"/>
    </source>
</evidence>
<dbReference type="GO" id="GO:0046872">
    <property type="term" value="F:metal ion binding"/>
    <property type="evidence" value="ECO:0007669"/>
    <property type="project" value="UniProtKB-KW"/>
</dbReference>
<proteinExistence type="predicted"/>
<dbReference type="CDD" id="cd00167">
    <property type="entry name" value="SANT"/>
    <property type="match status" value="1"/>
</dbReference>
<dbReference type="PANTHER" id="PTHR44042">
    <property type="entry name" value="DUPLICATED HOMEODOMAIN-LIKE SUPERFAMILY PROTEIN-RELATED"/>
    <property type="match status" value="1"/>
</dbReference>
<dbReference type="Gene3D" id="1.10.10.60">
    <property type="entry name" value="Homeodomain-like"/>
    <property type="match status" value="1"/>
</dbReference>
<dbReference type="FunFam" id="1.10.10.60:FF:000151">
    <property type="entry name" value="histone H2A deubiquitinase MYSM1 isoform X2"/>
    <property type="match status" value="1"/>
</dbReference>
<feature type="domain" description="Myb-like" evidence="11">
    <location>
        <begin position="256"/>
        <end position="306"/>
    </location>
</feature>
<evidence type="ECO:0000259" key="11">
    <source>
        <dbReference type="PROSITE" id="PS50090"/>
    </source>
</evidence>
<feature type="compositionally biased region" description="Low complexity" evidence="10">
    <location>
        <begin position="221"/>
        <end position="241"/>
    </location>
</feature>
<dbReference type="OrthoDB" id="118550at2759"/>
<evidence type="ECO:0000256" key="5">
    <source>
        <dbReference type="ARBA" id="ARBA00023015"/>
    </source>
</evidence>
<organism evidence="14 15">
    <name type="scientific">Hondaea fermentalgiana</name>
    <dbReference type="NCBI Taxonomy" id="2315210"/>
    <lineage>
        <taxon>Eukaryota</taxon>
        <taxon>Sar</taxon>
        <taxon>Stramenopiles</taxon>
        <taxon>Bigyra</taxon>
        <taxon>Labyrinthulomycetes</taxon>
        <taxon>Thraustochytrida</taxon>
        <taxon>Thraustochytriidae</taxon>
        <taxon>Hondaea</taxon>
    </lineage>
</organism>
<protein>
    <submittedName>
        <fullName evidence="14">Kinesin light chain 3</fullName>
    </submittedName>
</protein>
<keyword evidence="7" id="KW-0238">DNA-binding</keyword>
<evidence type="ECO:0000259" key="12">
    <source>
        <dbReference type="PROSITE" id="PS51293"/>
    </source>
</evidence>
<keyword evidence="1" id="KW-0645">Protease</keyword>
<dbReference type="GO" id="GO:0008237">
    <property type="term" value="F:metallopeptidase activity"/>
    <property type="evidence" value="ECO:0007669"/>
    <property type="project" value="UniProtKB-KW"/>
</dbReference>
<evidence type="ECO:0000256" key="1">
    <source>
        <dbReference type="ARBA" id="ARBA00022670"/>
    </source>
</evidence>
<keyword evidence="2" id="KW-0479">Metal-binding</keyword>
<evidence type="ECO:0000313" key="14">
    <source>
        <dbReference type="EMBL" id="GBG32540.1"/>
    </source>
</evidence>
<feature type="region of interest" description="Disordered" evidence="10">
    <location>
        <begin position="337"/>
        <end position="403"/>
    </location>
</feature>
<dbReference type="InterPro" id="IPR001005">
    <property type="entry name" value="SANT/Myb"/>
</dbReference>
<keyword evidence="6" id="KW-0482">Metalloprotease</keyword>
<keyword evidence="9" id="KW-0539">Nucleus</keyword>
<evidence type="ECO:0000256" key="10">
    <source>
        <dbReference type="SAM" id="MobiDB-lite"/>
    </source>
</evidence>
<sequence>MMDWLDPSENEHVQQDVQQNAQPHTHVAQMHTQHAYAQPHHMEQPQDDHVLDWDFLGPSSKSAHANLPSSAPAAYSSMGGNYHNSAPTARMIGDRGVPNQPSLSLTLDARTDHAGYCNAGAGSESEDEPWWTSSSVGTATTPSPQTNYEPNMRVPHALHGRATSIPDVADMNTSSSFSGPRNHSAPPTGTDSKRRKLSLEAPPAGLSQLPAQRHKPVAVTTTTMTTTPRSTTSAPASAATSLKQPPPVVTPSASSEPPRNRGRWTDEEHRLFLRGLNVHGRDWKAIANCVKSRSHVQIRTHAQKYFIKEQKSGATNINSSDQADTTSLLKRNPMLAGAAKSAAPASVKQEEKQQSKAPATKQDPQPKKQVVAAPRVQKNVQRPAPKPSAKQLGHEGGNMPRHFELPKVPRPASALVESEDLHNGHHKGGGRLVALMRAHDDQRAGRGPPGGNLVQDVARSLRPASMIGNVHASSSQNPAGPEISFDDERDHAMLDNGIFLDDPMEGSFEVDDLSNLASSGANLVSYAAEADPADLGEDLFLADTTSGGAVHISNNSHNNCNTNINNSAGPLSSSHGHYVSVSNPSSHAHQGSHSVDDSLLLCYERHLIYKESLGDRHPYVATTRNNVALVYHSQGRYEKTLAKYEEVLSICRESLGDRHPSVATTLNNIT</sequence>
<keyword evidence="3" id="KW-0378">Hydrolase</keyword>
<dbReference type="InParanoid" id="A0A2R5GNT5"/>
<feature type="compositionally biased region" description="Polar residues" evidence="10">
    <location>
        <begin position="171"/>
        <end position="190"/>
    </location>
</feature>
<evidence type="ECO:0000256" key="8">
    <source>
        <dbReference type="ARBA" id="ARBA00023163"/>
    </source>
</evidence>
<dbReference type="GO" id="GO:0003677">
    <property type="term" value="F:DNA binding"/>
    <property type="evidence" value="ECO:0007669"/>
    <property type="project" value="UniProtKB-KW"/>
</dbReference>
<reference evidence="14 15" key="1">
    <citation type="submission" date="2017-12" db="EMBL/GenBank/DDBJ databases">
        <title>Sequencing, de novo assembly and annotation of complete genome of a new Thraustochytrid species, strain FCC1311.</title>
        <authorList>
            <person name="Sedici K."/>
            <person name="Godart F."/>
            <person name="Aiese Cigliano R."/>
            <person name="Sanseverino W."/>
            <person name="Barakat M."/>
            <person name="Ortet P."/>
            <person name="Marechal E."/>
            <person name="Cagnac O."/>
            <person name="Amato A."/>
        </authorList>
    </citation>
    <scope>NUCLEOTIDE SEQUENCE [LARGE SCALE GENOMIC DNA]</scope>
</reference>
<dbReference type="InterPro" id="IPR009057">
    <property type="entry name" value="Homeodomain-like_sf"/>
</dbReference>
<evidence type="ECO:0000256" key="4">
    <source>
        <dbReference type="ARBA" id="ARBA00022833"/>
    </source>
</evidence>
<dbReference type="SMART" id="SM00717">
    <property type="entry name" value="SANT"/>
    <property type="match status" value="1"/>
</dbReference>
<feature type="region of interest" description="Disordered" evidence="10">
    <location>
        <begin position="221"/>
        <end position="263"/>
    </location>
</feature>
<dbReference type="PROSITE" id="PS51294">
    <property type="entry name" value="HTH_MYB"/>
    <property type="match status" value="1"/>
</dbReference>
<dbReference type="SUPFAM" id="SSF46689">
    <property type="entry name" value="Homeodomain-like"/>
    <property type="match status" value="1"/>
</dbReference>
<evidence type="ECO:0000256" key="3">
    <source>
        <dbReference type="ARBA" id="ARBA00022801"/>
    </source>
</evidence>
<accession>A0A2R5GNT5</accession>
<keyword evidence="15" id="KW-1185">Reference proteome</keyword>
<keyword evidence="4" id="KW-0862">Zinc</keyword>
<dbReference type="PROSITE" id="PS50090">
    <property type="entry name" value="MYB_LIKE"/>
    <property type="match status" value="1"/>
</dbReference>
<dbReference type="InterPro" id="IPR006447">
    <property type="entry name" value="Myb_dom_plants"/>
</dbReference>